<feature type="compositionally biased region" description="Basic and acidic residues" evidence="1">
    <location>
        <begin position="79"/>
        <end position="91"/>
    </location>
</feature>
<keyword evidence="2" id="KW-0472">Membrane</keyword>
<dbReference type="PATRIC" id="fig|1230455.3.peg.1045"/>
<dbReference type="RefSeq" id="WP_007994306.1">
    <property type="nucleotide sequence ID" value="NZ_AOJJ01000046.1"/>
</dbReference>
<accession>M0PS84</accession>
<evidence type="ECO:0000256" key="1">
    <source>
        <dbReference type="SAM" id="MobiDB-lite"/>
    </source>
</evidence>
<organism evidence="3 4">
    <name type="scientific">Halorubrum distributum JCM 13916</name>
    <dbReference type="NCBI Taxonomy" id="1230455"/>
    <lineage>
        <taxon>Archaea</taxon>
        <taxon>Methanobacteriati</taxon>
        <taxon>Methanobacteriota</taxon>
        <taxon>Stenosarchaea group</taxon>
        <taxon>Halobacteria</taxon>
        <taxon>Halobacteriales</taxon>
        <taxon>Haloferacaceae</taxon>
        <taxon>Halorubrum</taxon>
        <taxon>Halorubrum distributum group</taxon>
    </lineage>
</organism>
<comment type="caution">
    <text evidence="3">The sequence shown here is derived from an EMBL/GenBank/DDBJ whole genome shotgun (WGS) entry which is preliminary data.</text>
</comment>
<sequence length="102" mass="10185">METPRVVRENLGYALLGGPALAAVAFVAGAQSLGAAAGVAVAVATYALGWALSARRSGSGSERSPAERSPPERSPSNADDERDRREREAEAGKGGYGGGGGG</sequence>
<evidence type="ECO:0000256" key="2">
    <source>
        <dbReference type="SAM" id="Phobius"/>
    </source>
</evidence>
<feature type="compositionally biased region" description="Low complexity" evidence="1">
    <location>
        <begin position="54"/>
        <end position="63"/>
    </location>
</feature>
<proteinExistence type="predicted"/>
<feature type="region of interest" description="Disordered" evidence="1">
    <location>
        <begin position="54"/>
        <end position="102"/>
    </location>
</feature>
<evidence type="ECO:0000313" key="3">
    <source>
        <dbReference type="EMBL" id="EMA71700.1"/>
    </source>
</evidence>
<protein>
    <submittedName>
        <fullName evidence="3">Uncharacterized protein</fullName>
    </submittedName>
</protein>
<dbReference type="AlphaFoldDB" id="M0PS84"/>
<feature type="transmembrane region" description="Helical" evidence="2">
    <location>
        <begin position="12"/>
        <end position="29"/>
    </location>
</feature>
<evidence type="ECO:0000313" key="4">
    <source>
        <dbReference type="Proteomes" id="UP000011528"/>
    </source>
</evidence>
<keyword evidence="2" id="KW-0812">Transmembrane</keyword>
<name>M0PS84_9EURY</name>
<dbReference type="Proteomes" id="UP000011528">
    <property type="component" value="Unassembled WGS sequence"/>
</dbReference>
<dbReference type="EMBL" id="AOJJ01000046">
    <property type="protein sequence ID" value="EMA71700.1"/>
    <property type="molecule type" value="Genomic_DNA"/>
</dbReference>
<keyword evidence="2" id="KW-1133">Transmembrane helix</keyword>
<feature type="compositionally biased region" description="Gly residues" evidence="1">
    <location>
        <begin position="92"/>
        <end position="102"/>
    </location>
</feature>
<gene>
    <name evidence="3" type="ORF">C462_05535</name>
</gene>
<feature type="transmembrane region" description="Helical" evidence="2">
    <location>
        <begin position="35"/>
        <end position="54"/>
    </location>
</feature>
<reference evidence="3 4" key="1">
    <citation type="journal article" date="2014" name="PLoS Genet.">
        <title>Phylogenetically driven sequencing of extremely halophilic archaea reveals strategies for static and dynamic osmo-response.</title>
        <authorList>
            <person name="Becker E.A."/>
            <person name="Seitzer P.M."/>
            <person name="Tritt A."/>
            <person name="Larsen D."/>
            <person name="Krusor M."/>
            <person name="Yao A.I."/>
            <person name="Wu D."/>
            <person name="Madern D."/>
            <person name="Eisen J.A."/>
            <person name="Darling A.E."/>
            <person name="Facciotti M.T."/>
        </authorList>
    </citation>
    <scope>NUCLEOTIDE SEQUENCE [LARGE SCALE GENOMIC DNA]</scope>
    <source>
        <strain evidence="3 4">JCM 13916</strain>
    </source>
</reference>